<evidence type="ECO:0000256" key="1">
    <source>
        <dbReference type="SAM" id="Phobius"/>
    </source>
</evidence>
<keyword evidence="1" id="KW-0472">Membrane</keyword>
<evidence type="ECO:0000313" key="2">
    <source>
        <dbReference type="EMBL" id="EAY74655.1"/>
    </source>
</evidence>
<dbReference type="Gene3D" id="1.20.120.1770">
    <property type="match status" value="1"/>
</dbReference>
<keyword evidence="1" id="KW-0812">Transmembrane</keyword>
<feature type="transmembrane region" description="Helical" evidence="1">
    <location>
        <begin position="12"/>
        <end position="31"/>
    </location>
</feature>
<sequence>MAAAPAARFPVFGLVRLLGLAAAAAIVVWAVHFRGGMALSSETDKLLIFNVIIMEYSREIPVSVYISLAPLARGSRADLGGVSVCVRE</sequence>
<keyword evidence="3" id="KW-1185">Reference proteome</keyword>
<dbReference type="EMBL" id="CM000126">
    <property type="protein sequence ID" value="EAY74655.1"/>
    <property type="molecule type" value="Genomic_DNA"/>
</dbReference>
<reference evidence="2 3" key="1">
    <citation type="journal article" date="2005" name="PLoS Biol.">
        <title>The genomes of Oryza sativa: a history of duplications.</title>
        <authorList>
            <person name="Yu J."/>
            <person name="Wang J."/>
            <person name="Lin W."/>
            <person name="Li S."/>
            <person name="Li H."/>
            <person name="Zhou J."/>
            <person name="Ni P."/>
            <person name="Dong W."/>
            <person name="Hu S."/>
            <person name="Zeng C."/>
            <person name="Zhang J."/>
            <person name="Zhang Y."/>
            <person name="Li R."/>
            <person name="Xu Z."/>
            <person name="Li S."/>
            <person name="Li X."/>
            <person name="Zheng H."/>
            <person name="Cong L."/>
            <person name="Lin L."/>
            <person name="Yin J."/>
            <person name="Geng J."/>
            <person name="Li G."/>
            <person name="Shi J."/>
            <person name="Liu J."/>
            <person name="Lv H."/>
            <person name="Li J."/>
            <person name="Wang J."/>
            <person name="Deng Y."/>
            <person name="Ran L."/>
            <person name="Shi X."/>
            <person name="Wang X."/>
            <person name="Wu Q."/>
            <person name="Li C."/>
            <person name="Ren X."/>
            <person name="Wang J."/>
            <person name="Wang X."/>
            <person name="Li D."/>
            <person name="Liu D."/>
            <person name="Zhang X."/>
            <person name="Ji Z."/>
            <person name="Zhao W."/>
            <person name="Sun Y."/>
            <person name="Zhang Z."/>
            <person name="Bao J."/>
            <person name="Han Y."/>
            <person name="Dong L."/>
            <person name="Ji J."/>
            <person name="Chen P."/>
            <person name="Wu S."/>
            <person name="Liu J."/>
            <person name="Xiao Y."/>
            <person name="Bu D."/>
            <person name="Tan J."/>
            <person name="Yang L."/>
            <person name="Ye C."/>
            <person name="Zhang J."/>
            <person name="Xu J."/>
            <person name="Zhou Y."/>
            <person name="Yu Y."/>
            <person name="Zhang B."/>
            <person name="Zhuang S."/>
            <person name="Wei H."/>
            <person name="Liu B."/>
            <person name="Lei M."/>
            <person name="Yu H."/>
            <person name="Li Y."/>
            <person name="Xu H."/>
            <person name="Wei S."/>
            <person name="He X."/>
            <person name="Fang L."/>
            <person name="Zhang Z."/>
            <person name="Zhang Y."/>
            <person name="Huang X."/>
            <person name="Su Z."/>
            <person name="Tong W."/>
            <person name="Li J."/>
            <person name="Tong Z."/>
            <person name="Li S."/>
            <person name="Ye J."/>
            <person name="Wang L."/>
            <person name="Fang L."/>
            <person name="Lei T."/>
            <person name="Chen C."/>
            <person name="Chen H."/>
            <person name="Xu Z."/>
            <person name="Li H."/>
            <person name="Huang H."/>
            <person name="Zhang F."/>
            <person name="Xu H."/>
            <person name="Li N."/>
            <person name="Zhao C."/>
            <person name="Li S."/>
            <person name="Dong L."/>
            <person name="Huang Y."/>
            <person name="Li L."/>
            <person name="Xi Y."/>
            <person name="Qi Q."/>
            <person name="Li W."/>
            <person name="Zhang B."/>
            <person name="Hu W."/>
            <person name="Zhang Y."/>
            <person name="Tian X."/>
            <person name="Jiao Y."/>
            <person name="Liang X."/>
            <person name="Jin J."/>
            <person name="Gao L."/>
            <person name="Zheng W."/>
            <person name="Hao B."/>
            <person name="Liu S."/>
            <person name="Wang W."/>
            <person name="Yuan L."/>
            <person name="Cao M."/>
            <person name="McDermott J."/>
            <person name="Samudrala R."/>
            <person name="Wang J."/>
            <person name="Wong G.K."/>
            <person name="Yang H."/>
        </authorList>
    </citation>
    <scope>NUCLEOTIDE SEQUENCE [LARGE SCALE GENOMIC DNA]</scope>
    <source>
        <strain evidence="3">cv. 93-11</strain>
    </source>
</reference>
<name>A2WRQ9_ORYSI</name>
<dbReference type="HOGENOM" id="CLU_2473005_0_0_1"/>
<dbReference type="STRING" id="39946.A2WRQ9"/>
<proteinExistence type="predicted"/>
<organism evidence="2 3">
    <name type="scientific">Oryza sativa subsp. indica</name>
    <name type="common">Rice</name>
    <dbReference type="NCBI Taxonomy" id="39946"/>
    <lineage>
        <taxon>Eukaryota</taxon>
        <taxon>Viridiplantae</taxon>
        <taxon>Streptophyta</taxon>
        <taxon>Embryophyta</taxon>
        <taxon>Tracheophyta</taxon>
        <taxon>Spermatophyta</taxon>
        <taxon>Magnoliopsida</taxon>
        <taxon>Liliopsida</taxon>
        <taxon>Poales</taxon>
        <taxon>Poaceae</taxon>
        <taxon>BOP clade</taxon>
        <taxon>Oryzoideae</taxon>
        <taxon>Oryzeae</taxon>
        <taxon>Oryzinae</taxon>
        <taxon>Oryza</taxon>
        <taxon>Oryza sativa</taxon>
    </lineage>
</organism>
<keyword evidence="1" id="KW-1133">Transmembrane helix</keyword>
<dbReference type="Proteomes" id="UP000007015">
    <property type="component" value="Chromosome 1"/>
</dbReference>
<accession>A2WRQ9</accession>
<evidence type="ECO:0000313" key="3">
    <source>
        <dbReference type="Proteomes" id="UP000007015"/>
    </source>
</evidence>
<dbReference type="AlphaFoldDB" id="A2WRQ9"/>
<gene>
    <name evidence="2" type="ORF">OsI_02547</name>
</gene>
<protein>
    <submittedName>
        <fullName evidence="2">Uncharacterized protein</fullName>
    </submittedName>
</protein>
<dbReference type="Gramene" id="BGIOSGA001355-TA">
    <property type="protein sequence ID" value="BGIOSGA001355-PA"/>
    <property type="gene ID" value="BGIOSGA001355"/>
</dbReference>